<gene>
    <name evidence="1" type="ORF">CYMTET_52355</name>
</gene>
<evidence type="ECO:0000313" key="2">
    <source>
        <dbReference type="Proteomes" id="UP001190700"/>
    </source>
</evidence>
<proteinExistence type="predicted"/>
<evidence type="ECO:0000313" key="1">
    <source>
        <dbReference type="EMBL" id="KAK3237583.1"/>
    </source>
</evidence>
<comment type="caution">
    <text evidence="1">The sequence shown here is derived from an EMBL/GenBank/DDBJ whole genome shotgun (WGS) entry which is preliminary data.</text>
</comment>
<keyword evidence="2" id="KW-1185">Reference proteome</keyword>
<name>A0AAE0BJ81_9CHLO</name>
<dbReference type="Proteomes" id="UP001190700">
    <property type="component" value="Unassembled WGS sequence"/>
</dbReference>
<sequence>MQLLKQFTSELHDRDMLMKVAFKGIGGLGMKTVTKNREVGKLAVEEEQVRRQIRHPSMKKVNAQSMVENGNRIETS</sequence>
<reference evidence="1 2" key="1">
    <citation type="journal article" date="2015" name="Genome Biol. Evol.">
        <title>Comparative Genomics of a Bacterivorous Green Alga Reveals Evolutionary Causalities and Consequences of Phago-Mixotrophic Mode of Nutrition.</title>
        <authorList>
            <person name="Burns J.A."/>
            <person name="Paasch A."/>
            <person name="Narechania A."/>
            <person name="Kim E."/>
        </authorList>
    </citation>
    <scope>NUCLEOTIDE SEQUENCE [LARGE SCALE GENOMIC DNA]</scope>
    <source>
        <strain evidence="1 2">PLY_AMNH</strain>
    </source>
</reference>
<dbReference type="EMBL" id="LGRX02034520">
    <property type="protein sequence ID" value="KAK3237583.1"/>
    <property type="molecule type" value="Genomic_DNA"/>
</dbReference>
<accession>A0AAE0BJ81</accession>
<dbReference type="AlphaFoldDB" id="A0AAE0BJ81"/>
<protein>
    <submittedName>
        <fullName evidence="1">Uncharacterized protein</fullName>
    </submittedName>
</protein>
<organism evidence="1 2">
    <name type="scientific">Cymbomonas tetramitiformis</name>
    <dbReference type="NCBI Taxonomy" id="36881"/>
    <lineage>
        <taxon>Eukaryota</taxon>
        <taxon>Viridiplantae</taxon>
        <taxon>Chlorophyta</taxon>
        <taxon>Pyramimonadophyceae</taxon>
        <taxon>Pyramimonadales</taxon>
        <taxon>Pyramimonadaceae</taxon>
        <taxon>Cymbomonas</taxon>
    </lineage>
</organism>